<keyword evidence="3" id="KW-1185">Reference proteome</keyword>
<evidence type="ECO:0000313" key="3">
    <source>
        <dbReference type="Proteomes" id="UP001546774"/>
    </source>
</evidence>
<keyword evidence="1" id="KW-0812">Transmembrane</keyword>
<evidence type="ECO:0000256" key="1">
    <source>
        <dbReference type="SAM" id="Phobius"/>
    </source>
</evidence>
<name>A0ABV1H7T9_9FIRM</name>
<evidence type="ECO:0000313" key="2">
    <source>
        <dbReference type="EMBL" id="MEQ2555371.1"/>
    </source>
</evidence>
<dbReference type="EMBL" id="JBBMFS010000008">
    <property type="protein sequence ID" value="MEQ2555371.1"/>
    <property type="molecule type" value="Genomic_DNA"/>
</dbReference>
<keyword evidence="1" id="KW-1133">Transmembrane helix</keyword>
<protein>
    <submittedName>
        <fullName evidence="2">CD225/dispanin family protein</fullName>
    </submittedName>
</protein>
<dbReference type="Proteomes" id="UP001546774">
    <property type="component" value="Unassembled WGS sequence"/>
</dbReference>
<keyword evidence="1" id="KW-0472">Membrane</keyword>
<feature type="transmembrane region" description="Helical" evidence="1">
    <location>
        <begin position="20"/>
        <end position="47"/>
    </location>
</feature>
<sequence>MNNYNNNPMPPNQSCPSFSLWLALSIVCLLLANKICGIVAIVYIVFANTAYMQGNYEKYESNFKTVKIALLIGVILGIIKIIFRLFFGMVSILFL</sequence>
<reference evidence="2" key="1">
    <citation type="submission" date="2024-03" db="EMBL/GenBank/DDBJ databases">
        <title>Human intestinal bacterial collection.</title>
        <authorList>
            <person name="Pauvert C."/>
            <person name="Hitch T.C.A."/>
            <person name="Clavel T."/>
        </authorList>
    </citation>
    <scope>NUCLEOTIDE SEQUENCE [LARGE SCALE GENOMIC DNA]</scope>
    <source>
        <strain evidence="2">CLA-AA-H89B</strain>
    </source>
</reference>
<accession>A0ABV1H7T9</accession>
<gene>
    <name evidence="2" type="ORF">WMO37_10180</name>
</gene>
<organism evidence="2 3">
    <name type="scientific">Lachnospira intestinalis</name>
    <dbReference type="NCBI Taxonomy" id="3133158"/>
    <lineage>
        <taxon>Bacteria</taxon>
        <taxon>Bacillati</taxon>
        <taxon>Bacillota</taxon>
        <taxon>Clostridia</taxon>
        <taxon>Lachnospirales</taxon>
        <taxon>Lachnospiraceae</taxon>
        <taxon>Lachnospira</taxon>
    </lineage>
</organism>
<comment type="caution">
    <text evidence="2">The sequence shown here is derived from an EMBL/GenBank/DDBJ whole genome shotgun (WGS) entry which is preliminary data.</text>
</comment>
<proteinExistence type="predicted"/>
<feature type="transmembrane region" description="Helical" evidence="1">
    <location>
        <begin position="68"/>
        <end position="94"/>
    </location>
</feature>